<dbReference type="OrthoDB" id="515366at2759"/>
<dbReference type="GO" id="GO:0051082">
    <property type="term" value="F:unfolded protein binding"/>
    <property type="evidence" value="ECO:0007669"/>
    <property type="project" value="TreeGrafter"/>
</dbReference>
<gene>
    <name evidence="3" type="ORF">PXEA_LOCUS9961</name>
</gene>
<sequence>MRSKKLGFPPGVALQMVIKTMMKYQGIFEEYQRNRAQANLPPPPVAGKQAFLPECVKTGRDIAVVIDKQHVTVSAKIDGELKTILNKNLCWEIKRDESLWTLLSKESQERWWESAFPDEEKLDTRKMDCSRPMHELDAEAQAKIQQLMYDEWQKRQGLPTSGQQQVHHILEKAWDQEGSPFRGTPFDPTRWFNPFGDEH</sequence>
<accession>A0A448WNV6</accession>
<dbReference type="EMBL" id="CAAALY010028772">
    <property type="protein sequence ID" value="VEL16521.1"/>
    <property type="molecule type" value="Genomic_DNA"/>
</dbReference>
<reference evidence="3" key="1">
    <citation type="submission" date="2018-11" db="EMBL/GenBank/DDBJ databases">
        <authorList>
            <consortium name="Pathogen Informatics"/>
        </authorList>
    </citation>
    <scope>NUCLEOTIDE SEQUENCE</scope>
</reference>
<feature type="domain" description="CS" evidence="2">
    <location>
        <begin position="51"/>
        <end position="105"/>
    </location>
</feature>
<feature type="region of interest" description="Disordered" evidence="1">
    <location>
        <begin position="177"/>
        <end position="199"/>
    </location>
</feature>
<dbReference type="SUPFAM" id="SSF49764">
    <property type="entry name" value="HSP20-like chaperones"/>
    <property type="match status" value="1"/>
</dbReference>
<dbReference type="PANTHER" id="PTHR12356">
    <property type="entry name" value="NUCLEAR MOVEMENT PROTEIN NUDC"/>
    <property type="match status" value="1"/>
</dbReference>
<dbReference type="PANTHER" id="PTHR12356:SF19">
    <property type="entry name" value="NUDC DOMAIN-CONTAINING PROTEIN 3"/>
    <property type="match status" value="1"/>
</dbReference>
<keyword evidence="4" id="KW-1185">Reference proteome</keyword>
<dbReference type="InterPro" id="IPR007052">
    <property type="entry name" value="CS_dom"/>
</dbReference>
<evidence type="ECO:0000259" key="2">
    <source>
        <dbReference type="Pfam" id="PF04969"/>
    </source>
</evidence>
<dbReference type="InterPro" id="IPR008978">
    <property type="entry name" value="HSP20-like_chaperone"/>
</dbReference>
<proteinExistence type="predicted"/>
<comment type="caution">
    <text evidence="3">The sequence shown here is derived from an EMBL/GenBank/DDBJ whole genome shotgun (WGS) entry which is preliminary data.</text>
</comment>
<protein>
    <recommendedName>
        <fullName evidence="2">CS domain-containing protein</fullName>
    </recommendedName>
</protein>
<dbReference type="Gene3D" id="2.60.40.790">
    <property type="match status" value="1"/>
</dbReference>
<dbReference type="Proteomes" id="UP000784294">
    <property type="component" value="Unassembled WGS sequence"/>
</dbReference>
<name>A0A448WNV6_9PLAT</name>
<organism evidence="3 4">
    <name type="scientific">Protopolystoma xenopodis</name>
    <dbReference type="NCBI Taxonomy" id="117903"/>
    <lineage>
        <taxon>Eukaryota</taxon>
        <taxon>Metazoa</taxon>
        <taxon>Spiralia</taxon>
        <taxon>Lophotrochozoa</taxon>
        <taxon>Platyhelminthes</taxon>
        <taxon>Monogenea</taxon>
        <taxon>Polyopisthocotylea</taxon>
        <taxon>Polystomatidea</taxon>
        <taxon>Polystomatidae</taxon>
        <taxon>Protopolystoma</taxon>
    </lineage>
</organism>
<dbReference type="AlphaFoldDB" id="A0A448WNV6"/>
<evidence type="ECO:0000313" key="3">
    <source>
        <dbReference type="EMBL" id="VEL16521.1"/>
    </source>
</evidence>
<evidence type="ECO:0000256" key="1">
    <source>
        <dbReference type="SAM" id="MobiDB-lite"/>
    </source>
</evidence>
<dbReference type="InterPro" id="IPR037898">
    <property type="entry name" value="NudC_fam"/>
</dbReference>
<dbReference type="GO" id="GO:0005737">
    <property type="term" value="C:cytoplasm"/>
    <property type="evidence" value="ECO:0007669"/>
    <property type="project" value="TreeGrafter"/>
</dbReference>
<dbReference type="GO" id="GO:0006457">
    <property type="term" value="P:protein folding"/>
    <property type="evidence" value="ECO:0007669"/>
    <property type="project" value="TreeGrafter"/>
</dbReference>
<evidence type="ECO:0000313" key="4">
    <source>
        <dbReference type="Proteomes" id="UP000784294"/>
    </source>
</evidence>
<dbReference type="Pfam" id="PF04969">
    <property type="entry name" value="CS"/>
    <property type="match status" value="1"/>
</dbReference>